<dbReference type="PANTHER" id="PTHR12558">
    <property type="entry name" value="CELL DIVISION CYCLE 16,23,27"/>
    <property type="match status" value="1"/>
</dbReference>
<dbReference type="InterPro" id="IPR011990">
    <property type="entry name" value="TPR-like_helical_dom_sf"/>
</dbReference>
<keyword evidence="1" id="KW-0677">Repeat</keyword>
<reference evidence="4 5" key="1">
    <citation type="submission" date="2016-10" db="EMBL/GenBank/DDBJ databases">
        <authorList>
            <person name="de Groot N.N."/>
        </authorList>
    </citation>
    <scope>NUCLEOTIDE SEQUENCE [LARGE SCALE GENOMIC DNA]</scope>
    <source>
        <strain evidence="5">E92,LMG 26720,CCM 7988</strain>
    </source>
</reference>
<dbReference type="PANTHER" id="PTHR12558:SF47">
    <property type="entry name" value="LIPOPOLYSACCHARIDE ASSEMBLY PROTEIN B"/>
    <property type="match status" value="1"/>
</dbReference>
<feature type="repeat" description="TPR" evidence="3">
    <location>
        <begin position="60"/>
        <end position="93"/>
    </location>
</feature>
<organism evidence="4 5">
    <name type="scientific">Pseudarcicella hirudinis</name>
    <dbReference type="NCBI Taxonomy" id="1079859"/>
    <lineage>
        <taxon>Bacteria</taxon>
        <taxon>Pseudomonadati</taxon>
        <taxon>Bacteroidota</taxon>
        <taxon>Cytophagia</taxon>
        <taxon>Cytophagales</taxon>
        <taxon>Flectobacillaceae</taxon>
        <taxon>Pseudarcicella</taxon>
    </lineage>
</organism>
<feature type="repeat" description="TPR" evidence="3">
    <location>
        <begin position="94"/>
        <end position="127"/>
    </location>
</feature>
<dbReference type="SUPFAM" id="SSF48452">
    <property type="entry name" value="TPR-like"/>
    <property type="match status" value="2"/>
</dbReference>
<evidence type="ECO:0000256" key="1">
    <source>
        <dbReference type="ARBA" id="ARBA00022737"/>
    </source>
</evidence>
<evidence type="ECO:0000256" key="2">
    <source>
        <dbReference type="ARBA" id="ARBA00022803"/>
    </source>
</evidence>
<protein>
    <submittedName>
        <fullName evidence="4">Tfp pilus assembly protein PilF</fullName>
    </submittedName>
</protein>
<dbReference type="AlphaFoldDB" id="A0A1I5QEI1"/>
<accession>A0A1I5QEI1</accession>
<dbReference type="Pfam" id="PF14559">
    <property type="entry name" value="TPR_19"/>
    <property type="match status" value="2"/>
</dbReference>
<name>A0A1I5QEI1_9BACT</name>
<dbReference type="Pfam" id="PF07719">
    <property type="entry name" value="TPR_2"/>
    <property type="match status" value="1"/>
</dbReference>
<dbReference type="InterPro" id="IPR013105">
    <property type="entry name" value="TPR_2"/>
</dbReference>
<keyword evidence="2 3" id="KW-0802">TPR repeat</keyword>
<dbReference type="PROSITE" id="PS50005">
    <property type="entry name" value="TPR"/>
    <property type="match status" value="5"/>
</dbReference>
<sequence length="593" mass="67815">MNYYIGSGFCLRAKVRFYHKMKFLIKYIFLLTVVSFSAHSSFAQKKKKGEERTSAQLQEAEALFTEGMKWYMLEDYEKSIPSFEKALDITPGNGGIFYALSNAYAKLKEEDKAIPNAEKAVAQDPNNASFGILLSELYVKKHRYEDAVRIYKDLIEKDPSNAEYNIELAAVYIFDGKYQDAIKAYDRAERIMGVTEELTHQKQLVLLKEGKVEDAIKEGEKLITSDPEEIEYKIDQAELLMTNKRNDQAIPYLEKILKVNPENAQSHVMLAQIYQEKGDIEKCNRELELAFADSSLDATTKARILISYVGMMKDDKSKTVAYNLVKTLIKSNPGDPKSHAIYGDLLLQKGETENARNEYVIAARLDKSINEVWSRIIQLDFELKQLDSAIIHSEEAIEVFPNQSVFWFQNGTAYYLKQNHEKAIESLEEARRLAPAGYELAQHIDAQLGDTYNSMGKHEKSDEAYEAALKENPNNDHVLNNYSYFLSLRKQKLEKAREMAEKLVERNPNNGTFLDTYAWVLYVNKEYAKAKVYLEKALEGSKASSGTVVEHYGDILFQLGDKEKATEQWKKAKNLGGTSTLIDKKITEQKIYE</sequence>
<dbReference type="Proteomes" id="UP000199306">
    <property type="component" value="Unassembled WGS sequence"/>
</dbReference>
<evidence type="ECO:0000256" key="3">
    <source>
        <dbReference type="PROSITE-ProRule" id="PRU00339"/>
    </source>
</evidence>
<feature type="repeat" description="TPR" evidence="3">
    <location>
        <begin position="128"/>
        <end position="161"/>
    </location>
</feature>
<feature type="repeat" description="TPR" evidence="3">
    <location>
        <begin position="404"/>
        <end position="437"/>
    </location>
</feature>
<dbReference type="Pfam" id="PF13181">
    <property type="entry name" value="TPR_8"/>
    <property type="match status" value="2"/>
</dbReference>
<keyword evidence="5" id="KW-1185">Reference proteome</keyword>
<gene>
    <name evidence="4" type="ORF">SAMN04515674_103155</name>
</gene>
<dbReference type="STRING" id="1079859.SAMN04515674_103155"/>
<dbReference type="Gene3D" id="1.25.40.10">
    <property type="entry name" value="Tetratricopeptide repeat domain"/>
    <property type="match status" value="4"/>
</dbReference>
<evidence type="ECO:0000313" key="5">
    <source>
        <dbReference type="Proteomes" id="UP000199306"/>
    </source>
</evidence>
<feature type="repeat" description="TPR" evidence="3">
    <location>
        <begin position="442"/>
        <end position="475"/>
    </location>
</feature>
<dbReference type="InterPro" id="IPR019734">
    <property type="entry name" value="TPR_rpt"/>
</dbReference>
<proteinExistence type="predicted"/>
<dbReference type="EMBL" id="FOXH01000003">
    <property type="protein sequence ID" value="SFP44658.1"/>
    <property type="molecule type" value="Genomic_DNA"/>
</dbReference>
<evidence type="ECO:0000313" key="4">
    <source>
        <dbReference type="EMBL" id="SFP44658.1"/>
    </source>
</evidence>
<dbReference type="SMART" id="SM00028">
    <property type="entry name" value="TPR"/>
    <property type="match status" value="8"/>
</dbReference>